<keyword evidence="3" id="KW-1185">Reference proteome</keyword>
<dbReference type="EMBL" id="MU003700">
    <property type="protein sequence ID" value="KAF2810367.1"/>
    <property type="molecule type" value="Genomic_DNA"/>
</dbReference>
<dbReference type="Proteomes" id="UP000504636">
    <property type="component" value="Unplaced"/>
</dbReference>
<evidence type="ECO:0000313" key="3">
    <source>
        <dbReference type="Proteomes" id="UP000504636"/>
    </source>
</evidence>
<feature type="region of interest" description="Disordered" evidence="1">
    <location>
        <begin position="1"/>
        <end position="44"/>
    </location>
</feature>
<reference evidence="4" key="2">
    <citation type="submission" date="2020-04" db="EMBL/GenBank/DDBJ databases">
        <authorList>
            <consortium name="NCBI Genome Project"/>
        </authorList>
    </citation>
    <scope>NUCLEOTIDE SEQUENCE</scope>
    <source>
        <strain evidence="4">CBS 304.34</strain>
    </source>
</reference>
<organism evidence="2">
    <name type="scientific">Mytilinidion resinicola</name>
    <dbReference type="NCBI Taxonomy" id="574789"/>
    <lineage>
        <taxon>Eukaryota</taxon>
        <taxon>Fungi</taxon>
        <taxon>Dikarya</taxon>
        <taxon>Ascomycota</taxon>
        <taxon>Pezizomycotina</taxon>
        <taxon>Dothideomycetes</taxon>
        <taxon>Pleosporomycetidae</taxon>
        <taxon>Mytilinidiales</taxon>
        <taxon>Mytilinidiaceae</taxon>
        <taxon>Mytilinidion</taxon>
    </lineage>
</organism>
<dbReference type="GeneID" id="54455153"/>
<accession>A0A6A6YR60</accession>
<sequence length="130" mass="14194">MPDSLYPPYGPRKRASTTVLRETGDHRKKPAKDAPADTGDTTADSTVDIVGEVNTETAIDAFRAEFGGLGVGNKESRAEAFARGNLLESSPRIRRNYHCYSCQCRVRVFRKGSCAGCGHERCPECLLVNS</sequence>
<protein>
    <submittedName>
        <fullName evidence="2 4">Uncharacterized protein</fullName>
    </submittedName>
</protein>
<evidence type="ECO:0000313" key="2">
    <source>
        <dbReference type="EMBL" id="KAF2810367.1"/>
    </source>
</evidence>
<dbReference type="RefSeq" id="XP_033577331.1">
    <property type="nucleotide sequence ID" value="XM_033714260.1"/>
</dbReference>
<reference evidence="2 4" key="1">
    <citation type="journal article" date="2020" name="Stud. Mycol.">
        <title>101 Dothideomycetes genomes: a test case for predicting lifestyles and emergence of pathogens.</title>
        <authorList>
            <person name="Haridas S."/>
            <person name="Albert R."/>
            <person name="Binder M."/>
            <person name="Bloem J."/>
            <person name="Labutti K."/>
            <person name="Salamov A."/>
            <person name="Andreopoulos B."/>
            <person name="Baker S."/>
            <person name="Barry K."/>
            <person name="Bills G."/>
            <person name="Bluhm B."/>
            <person name="Cannon C."/>
            <person name="Castanera R."/>
            <person name="Culley D."/>
            <person name="Daum C."/>
            <person name="Ezra D."/>
            <person name="Gonzalez J."/>
            <person name="Henrissat B."/>
            <person name="Kuo A."/>
            <person name="Liang C."/>
            <person name="Lipzen A."/>
            <person name="Lutzoni F."/>
            <person name="Magnuson J."/>
            <person name="Mondo S."/>
            <person name="Nolan M."/>
            <person name="Ohm R."/>
            <person name="Pangilinan J."/>
            <person name="Park H.-J."/>
            <person name="Ramirez L."/>
            <person name="Alfaro M."/>
            <person name="Sun H."/>
            <person name="Tritt A."/>
            <person name="Yoshinaga Y."/>
            <person name="Zwiers L.-H."/>
            <person name="Turgeon B."/>
            <person name="Goodwin S."/>
            <person name="Spatafora J."/>
            <person name="Crous P."/>
            <person name="Grigoriev I."/>
        </authorList>
    </citation>
    <scope>NUCLEOTIDE SEQUENCE</scope>
    <source>
        <strain evidence="2 4">CBS 304.34</strain>
    </source>
</reference>
<reference evidence="4" key="3">
    <citation type="submission" date="2025-04" db="UniProtKB">
        <authorList>
            <consortium name="RefSeq"/>
        </authorList>
    </citation>
    <scope>IDENTIFICATION</scope>
    <source>
        <strain evidence="4">CBS 304.34</strain>
    </source>
</reference>
<proteinExistence type="predicted"/>
<evidence type="ECO:0000256" key="1">
    <source>
        <dbReference type="SAM" id="MobiDB-lite"/>
    </source>
</evidence>
<name>A0A6A6YR60_9PEZI</name>
<evidence type="ECO:0000313" key="4">
    <source>
        <dbReference type="RefSeq" id="XP_033577331.1"/>
    </source>
</evidence>
<dbReference type="AlphaFoldDB" id="A0A6A6YR60"/>
<gene>
    <name evidence="2 4" type="ORF">BDZ99DRAFT_310166</name>
</gene>